<dbReference type="GO" id="GO:0004074">
    <property type="term" value="F:biliverdin reductase [NAD(P)H] activity"/>
    <property type="evidence" value="ECO:0007669"/>
    <property type="project" value="TreeGrafter"/>
</dbReference>
<comment type="similarity">
    <text evidence="1">Belongs to the avfA family.</text>
</comment>
<sequence>MTSSKKTIACFGATGGCVGAALAHALKNDHHCTALARDPQKLRHALTNEHDVPASTIEQLLTIVEGDVKDTTAVTRALISPSNPDAIVDIILSGIGAYPTFQFSIRQPFPLTDPTISETAIQTIFQVLSGLYAASKPDFPSGKAVEKPLLVAISTAGCGRRRSVPLSIYLPYHYFLGSPLADKKRMEALIQRDYAAHVRDFVIMRPLFLTEGEAKGDGAIRIGWEWGVESIKPNVNEPGPAIGYSISKKDVGLWIFTNLVTQSGWEGKCVYTVY</sequence>
<evidence type="ECO:0008006" key="4">
    <source>
        <dbReference type="Google" id="ProtNLM"/>
    </source>
</evidence>
<dbReference type="Gene3D" id="3.40.50.720">
    <property type="entry name" value="NAD(P)-binding Rossmann-like Domain"/>
    <property type="match status" value="1"/>
</dbReference>
<dbReference type="PANTHER" id="PTHR43355:SF2">
    <property type="entry name" value="FLAVIN REDUCTASE (NADPH)"/>
    <property type="match status" value="1"/>
</dbReference>
<dbReference type="Proteomes" id="UP000813444">
    <property type="component" value="Unassembled WGS sequence"/>
</dbReference>
<dbReference type="SUPFAM" id="SSF51735">
    <property type="entry name" value="NAD(P)-binding Rossmann-fold domains"/>
    <property type="match status" value="1"/>
</dbReference>
<dbReference type="AlphaFoldDB" id="A0A8K0SFR1"/>
<evidence type="ECO:0000256" key="1">
    <source>
        <dbReference type="ARBA" id="ARBA00038376"/>
    </source>
</evidence>
<organism evidence="2 3">
    <name type="scientific">Stachybotrys elegans</name>
    <dbReference type="NCBI Taxonomy" id="80388"/>
    <lineage>
        <taxon>Eukaryota</taxon>
        <taxon>Fungi</taxon>
        <taxon>Dikarya</taxon>
        <taxon>Ascomycota</taxon>
        <taxon>Pezizomycotina</taxon>
        <taxon>Sordariomycetes</taxon>
        <taxon>Hypocreomycetidae</taxon>
        <taxon>Hypocreales</taxon>
        <taxon>Stachybotryaceae</taxon>
        <taxon>Stachybotrys</taxon>
    </lineage>
</organism>
<evidence type="ECO:0000313" key="2">
    <source>
        <dbReference type="EMBL" id="KAH7305234.1"/>
    </source>
</evidence>
<evidence type="ECO:0000313" key="3">
    <source>
        <dbReference type="Proteomes" id="UP000813444"/>
    </source>
</evidence>
<dbReference type="EMBL" id="JAGPNK010000019">
    <property type="protein sequence ID" value="KAH7305234.1"/>
    <property type="molecule type" value="Genomic_DNA"/>
</dbReference>
<dbReference type="GO" id="GO:0042602">
    <property type="term" value="F:riboflavin reductase (NADPH) activity"/>
    <property type="evidence" value="ECO:0007669"/>
    <property type="project" value="TreeGrafter"/>
</dbReference>
<dbReference type="InterPro" id="IPR051606">
    <property type="entry name" value="Polyketide_Oxido-like"/>
</dbReference>
<accession>A0A8K0SFR1</accession>
<reference evidence="2" key="1">
    <citation type="journal article" date="2021" name="Nat. Commun.">
        <title>Genetic determinants of endophytism in the Arabidopsis root mycobiome.</title>
        <authorList>
            <person name="Mesny F."/>
            <person name="Miyauchi S."/>
            <person name="Thiergart T."/>
            <person name="Pickel B."/>
            <person name="Atanasova L."/>
            <person name="Karlsson M."/>
            <person name="Huettel B."/>
            <person name="Barry K.W."/>
            <person name="Haridas S."/>
            <person name="Chen C."/>
            <person name="Bauer D."/>
            <person name="Andreopoulos W."/>
            <person name="Pangilinan J."/>
            <person name="LaButti K."/>
            <person name="Riley R."/>
            <person name="Lipzen A."/>
            <person name="Clum A."/>
            <person name="Drula E."/>
            <person name="Henrissat B."/>
            <person name="Kohler A."/>
            <person name="Grigoriev I.V."/>
            <person name="Martin F.M."/>
            <person name="Hacquard S."/>
        </authorList>
    </citation>
    <scope>NUCLEOTIDE SEQUENCE</scope>
    <source>
        <strain evidence="2">MPI-CAGE-CH-0235</strain>
    </source>
</reference>
<dbReference type="PANTHER" id="PTHR43355">
    <property type="entry name" value="FLAVIN REDUCTASE (NADPH)"/>
    <property type="match status" value="1"/>
</dbReference>
<comment type="caution">
    <text evidence="2">The sequence shown here is derived from an EMBL/GenBank/DDBJ whole genome shotgun (WGS) entry which is preliminary data.</text>
</comment>
<gene>
    <name evidence="2" type="ORF">B0I35DRAFT_516441</name>
</gene>
<dbReference type="PROSITE" id="PS51257">
    <property type="entry name" value="PROKAR_LIPOPROTEIN"/>
    <property type="match status" value="1"/>
</dbReference>
<proteinExistence type="inferred from homology"/>
<name>A0A8K0SFR1_9HYPO</name>
<protein>
    <recommendedName>
        <fullName evidence="4">NAD(P)-binding domain-containing protein</fullName>
    </recommendedName>
</protein>
<dbReference type="OrthoDB" id="63935at2759"/>
<keyword evidence="3" id="KW-1185">Reference proteome</keyword>
<dbReference type="InterPro" id="IPR036291">
    <property type="entry name" value="NAD(P)-bd_dom_sf"/>
</dbReference>